<protein>
    <submittedName>
        <fullName evidence="1">Uncharacterized protein</fullName>
    </submittedName>
</protein>
<evidence type="ECO:0000313" key="1">
    <source>
        <dbReference type="EMBL" id="SDP91903.1"/>
    </source>
</evidence>
<dbReference type="EMBL" id="FNIX01000020">
    <property type="protein sequence ID" value="SDP91903.1"/>
    <property type="molecule type" value="Genomic_DNA"/>
</dbReference>
<dbReference type="STRING" id="641025.SAMN05421507_120112"/>
<proteinExistence type="predicted"/>
<dbReference type="AlphaFoldDB" id="A0A1H0WMP1"/>
<evidence type="ECO:0000313" key="2">
    <source>
        <dbReference type="Proteomes" id="UP000199691"/>
    </source>
</evidence>
<keyword evidence="2" id="KW-1185">Reference proteome</keyword>
<sequence length="54" mass="6095">MAPVELPRELKLLGFDYEYLDEYAEVGVALERSADQLDAEIVAEARRIVASGRR</sequence>
<organism evidence="1 2">
    <name type="scientific">Lentzea jiangxiensis</name>
    <dbReference type="NCBI Taxonomy" id="641025"/>
    <lineage>
        <taxon>Bacteria</taxon>
        <taxon>Bacillati</taxon>
        <taxon>Actinomycetota</taxon>
        <taxon>Actinomycetes</taxon>
        <taxon>Pseudonocardiales</taxon>
        <taxon>Pseudonocardiaceae</taxon>
        <taxon>Lentzea</taxon>
    </lineage>
</organism>
<dbReference type="Proteomes" id="UP000199691">
    <property type="component" value="Unassembled WGS sequence"/>
</dbReference>
<dbReference type="RefSeq" id="WP_218130500.1">
    <property type="nucleotide sequence ID" value="NZ_FNIX01000020.1"/>
</dbReference>
<gene>
    <name evidence="1" type="ORF">SAMN05421507_120112</name>
</gene>
<accession>A0A1H0WMP1</accession>
<name>A0A1H0WMP1_9PSEU</name>
<reference evidence="2" key="1">
    <citation type="submission" date="2016-10" db="EMBL/GenBank/DDBJ databases">
        <authorList>
            <person name="Varghese N."/>
            <person name="Submissions S."/>
        </authorList>
    </citation>
    <scope>NUCLEOTIDE SEQUENCE [LARGE SCALE GENOMIC DNA]</scope>
    <source>
        <strain evidence="2">CGMCC 4.6609</strain>
    </source>
</reference>